<evidence type="ECO:0000256" key="1">
    <source>
        <dbReference type="SAM" id="MobiDB-lite"/>
    </source>
</evidence>
<gene>
    <name evidence="2" type="ORF">GCM10010521_02950</name>
</gene>
<dbReference type="EMBL" id="BAAAVM010000001">
    <property type="protein sequence ID" value="GAA3118774.1"/>
    <property type="molecule type" value="Genomic_DNA"/>
</dbReference>
<sequence>MPCDAPACAADGCGTDRVEGDARGVRVTAERPHGQSIVGARTREPASAGPRPRRVPGPDVCAAKFRIPADATARGPRELGGLGGPGGPGDIADSVRRNGVPGPGRSHRTPDDRR</sequence>
<accession>A0ABP6MNB0</accession>
<evidence type="ECO:0000313" key="3">
    <source>
        <dbReference type="Proteomes" id="UP001500893"/>
    </source>
</evidence>
<organism evidence="2 3">
    <name type="scientific">Streptomyces rameus</name>
    <dbReference type="NCBI Taxonomy" id="68261"/>
    <lineage>
        <taxon>Bacteria</taxon>
        <taxon>Bacillati</taxon>
        <taxon>Actinomycetota</taxon>
        <taxon>Actinomycetes</taxon>
        <taxon>Kitasatosporales</taxon>
        <taxon>Streptomycetaceae</taxon>
        <taxon>Streptomyces</taxon>
    </lineage>
</organism>
<feature type="compositionally biased region" description="Gly residues" evidence="1">
    <location>
        <begin position="78"/>
        <end position="89"/>
    </location>
</feature>
<keyword evidence="3" id="KW-1185">Reference proteome</keyword>
<evidence type="ECO:0000313" key="2">
    <source>
        <dbReference type="EMBL" id="GAA3118774.1"/>
    </source>
</evidence>
<comment type="caution">
    <text evidence="2">The sequence shown here is derived from an EMBL/GenBank/DDBJ whole genome shotgun (WGS) entry which is preliminary data.</text>
</comment>
<protein>
    <submittedName>
        <fullName evidence="2">Uncharacterized protein</fullName>
    </submittedName>
</protein>
<proteinExistence type="predicted"/>
<dbReference type="Proteomes" id="UP001500893">
    <property type="component" value="Unassembled WGS sequence"/>
</dbReference>
<reference evidence="3" key="1">
    <citation type="journal article" date="2019" name="Int. J. Syst. Evol. Microbiol.">
        <title>The Global Catalogue of Microorganisms (GCM) 10K type strain sequencing project: providing services to taxonomists for standard genome sequencing and annotation.</title>
        <authorList>
            <consortium name="The Broad Institute Genomics Platform"/>
            <consortium name="The Broad Institute Genome Sequencing Center for Infectious Disease"/>
            <person name="Wu L."/>
            <person name="Ma J."/>
        </authorList>
    </citation>
    <scope>NUCLEOTIDE SEQUENCE [LARGE SCALE GENOMIC DNA]</scope>
    <source>
        <strain evidence="3">JCM 11574</strain>
    </source>
</reference>
<name>A0ABP6MNB0_9ACTN</name>
<feature type="region of interest" description="Disordered" evidence="1">
    <location>
        <begin position="25"/>
        <end position="114"/>
    </location>
</feature>